<dbReference type="InterPro" id="IPR050925">
    <property type="entry name" value="Rhomboid_protease_S54"/>
</dbReference>
<accession>A0AAU8K5I5</accession>
<dbReference type="PANTHER" id="PTHR43731">
    <property type="entry name" value="RHOMBOID PROTEASE"/>
    <property type="match status" value="1"/>
</dbReference>
<dbReference type="PANTHER" id="PTHR43731:SF14">
    <property type="entry name" value="PRESENILIN-ASSOCIATED RHOMBOID-LIKE PROTEIN, MITOCHONDRIAL"/>
    <property type="match status" value="1"/>
</dbReference>
<dbReference type="RefSeq" id="WP_354643473.1">
    <property type="nucleotide sequence ID" value="NZ_CP159872.1"/>
</dbReference>
<feature type="transmembrane region" description="Helical" evidence="8">
    <location>
        <begin position="75"/>
        <end position="99"/>
    </location>
</feature>
<dbReference type="KEGG" id="kcm:ABWK59_28315"/>
<feature type="transmembrane region" description="Helical" evidence="8">
    <location>
        <begin position="291"/>
        <end position="310"/>
    </location>
</feature>
<dbReference type="GO" id="GO:0006508">
    <property type="term" value="P:proteolysis"/>
    <property type="evidence" value="ECO:0007669"/>
    <property type="project" value="UniProtKB-KW"/>
</dbReference>
<dbReference type="InterPro" id="IPR022764">
    <property type="entry name" value="Peptidase_S54_rhomboid_dom"/>
</dbReference>
<keyword evidence="10" id="KW-0645">Protease</keyword>
<evidence type="ECO:0000256" key="4">
    <source>
        <dbReference type="ARBA" id="ARBA00022801"/>
    </source>
</evidence>
<protein>
    <submittedName>
        <fullName evidence="10">Rhomboid family intramembrane serine protease</fullName>
        <ecNumber evidence="10">3.4.21.-</ecNumber>
    </submittedName>
</protein>
<evidence type="ECO:0000256" key="5">
    <source>
        <dbReference type="ARBA" id="ARBA00022989"/>
    </source>
</evidence>
<feature type="transmembrane region" description="Helical" evidence="8">
    <location>
        <begin position="245"/>
        <end position="261"/>
    </location>
</feature>
<dbReference type="GO" id="GO:0016020">
    <property type="term" value="C:membrane"/>
    <property type="evidence" value="ECO:0007669"/>
    <property type="project" value="UniProtKB-SubCell"/>
</dbReference>
<feature type="transmembrane region" description="Helical" evidence="8">
    <location>
        <begin position="267"/>
        <end position="284"/>
    </location>
</feature>
<evidence type="ECO:0000256" key="2">
    <source>
        <dbReference type="ARBA" id="ARBA00009045"/>
    </source>
</evidence>
<feature type="transmembrane region" description="Helical" evidence="8">
    <location>
        <begin position="158"/>
        <end position="180"/>
    </location>
</feature>
<comment type="subcellular location">
    <subcellularLocation>
        <location evidence="1">Membrane</location>
        <topology evidence="1">Multi-pass membrane protein</topology>
    </subcellularLocation>
</comment>
<evidence type="ECO:0000256" key="1">
    <source>
        <dbReference type="ARBA" id="ARBA00004141"/>
    </source>
</evidence>
<dbReference type="Pfam" id="PF01694">
    <property type="entry name" value="Rhomboid"/>
    <property type="match status" value="1"/>
</dbReference>
<evidence type="ECO:0000256" key="8">
    <source>
        <dbReference type="SAM" id="Phobius"/>
    </source>
</evidence>
<keyword evidence="4 10" id="KW-0378">Hydrolase</keyword>
<reference evidence="10" key="1">
    <citation type="submission" date="2024-06" db="EMBL/GenBank/DDBJ databases">
        <title>The genome sequences of Kitasatospora sp. strain HUAS MG31.</title>
        <authorList>
            <person name="Mo P."/>
        </authorList>
    </citation>
    <scope>NUCLEOTIDE SEQUENCE</scope>
    <source>
        <strain evidence="10">HUAS MG31</strain>
    </source>
</reference>
<evidence type="ECO:0000256" key="3">
    <source>
        <dbReference type="ARBA" id="ARBA00022692"/>
    </source>
</evidence>
<feature type="transmembrane region" description="Helical" evidence="8">
    <location>
        <begin position="192"/>
        <end position="210"/>
    </location>
</feature>
<evidence type="ECO:0000256" key="6">
    <source>
        <dbReference type="ARBA" id="ARBA00023136"/>
    </source>
</evidence>
<dbReference type="AlphaFoldDB" id="A0AAU8K5I5"/>
<dbReference type="SUPFAM" id="SSF144091">
    <property type="entry name" value="Rhomboid-like"/>
    <property type="match status" value="1"/>
</dbReference>
<organism evidence="10">
    <name type="scientific">Kitasatospora camelliae</name>
    <dbReference type="NCBI Taxonomy" id="3156397"/>
    <lineage>
        <taxon>Bacteria</taxon>
        <taxon>Bacillati</taxon>
        <taxon>Actinomycetota</taxon>
        <taxon>Actinomycetes</taxon>
        <taxon>Kitasatosporales</taxon>
        <taxon>Streptomycetaceae</taxon>
        <taxon>Kitasatospora</taxon>
    </lineage>
</organism>
<feature type="domain" description="Peptidase S54 rhomboid" evidence="9">
    <location>
        <begin position="144"/>
        <end position="280"/>
    </location>
</feature>
<gene>
    <name evidence="10" type="ORF">ABWK59_28315</name>
</gene>
<name>A0AAU8K5I5_9ACTN</name>
<evidence type="ECO:0000256" key="7">
    <source>
        <dbReference type="SAM" id="MobiDB-lite"/>
    </source>
</evidence>
<dbReference type="GO" id="GO:0004252">
    <property type="term" value="F:serine-type endopeptidase activity"/>
    <property type="evidence" value="ECO:0007669"/>
    <property type="project" value="InterPro"/>
</dbReference>
<keyword evidence="6 8" id="KW-0472">Membrane</keyword>
<dbReference type="EC" id="3.4.21.-" evidence="10"/>
<dbReference type="Gene3D" id="1.20.1540.10">
    <property type="entry name" value="Rhomboid-like"/>
    <property type="match status" value="1"/>
</dbReference>
<evidence type="ECO:0000313" key="10">
    <source>
        <dbReference type="EMBL" id="XCM82541.1"/>
    </source>
</evidence>
<keyword evidence="3 8" id="KW-0812">Transmembrane</keyword>
<sequence>MDATPAADGARDTHAPDAQQPPTCYRHTGRETYVRCTRCDRYVCPDCMREAAVGYHCPDCVKEGRRGMRQARTVFGGRPVGTPVATYLLIALNVLAYLATVARPALLDRFDMLGRGMVAPDGGYYLEPLFGVPEGFQAVGVAHGEWFRLLTGAFLHQLPTVGLFGIAHILFNMYWVWTLGGALEERLGRIRFVALYLLSALGGSVLSYLVSPDQPAVGASGAVFGLVAGYFVLSRKLRHDPLGGSRMLVTSLIWLVVSAGFTSWEGHLGGLLTGAVVGAAYAFAPRRGRTAVQAAAAVAVLAVLVGLTVLKTSDLTAGLPTGI</sequence>
<dbReference type="EMBL" id="CP159872">
    <property type="protein sequence ID" value="XCM82541.1"/>
    <property type="molecule type" value="Genomic_DNA"/>
</dbReference>
<proteinExistence type="inferred from homology"/>
<feature type="transmembrane region" description="Helical" evidence="8">
    <location>
        <begin position="216"/>
        <end position="233"/>
    </location>
</feature>
<evidence type="ECO:0000259" key="9">
    <source>
        <dbReference type="Pfam" id="PF01694"/>
    </source>
</evidence>
<dbReference type="InterPro" id="IPR035952">
    <property type="entry name" value="Rhomboid-like_sf"/>
</dbReference>
<feature type="region of interest" description="Disordered" evidence="7">
    <location>
        <begin position="1"/>
        <end position="23"/>
    </location>
</feature>
<comment type="similarity">
    <text evidence="2">Belongs to the peptidase S54 family.</text>
</comment>
<keyword evidence="5 8" id="KW-1133">Transmembrane helix</keyword>